<dbReference type="RefSeq" id="WP_377004642.1">
    <property type="nucleotide sequence ID" value="NZ_JBHSGG010000029.1"/>
</dbReference>
<comment type="caution">
    <text evidence="1">The sequence shown here is derived from an EMBL/GenBank/DDBJ whole genome shotgun (WGS) entry which is preliminary data.</text>
</comment>
<gene>
    <name evidence="1" type="ORF">ACFO3Q_10585</name>
</gene>
<evidence type="ECO:0000313" key="1">
    <source>
        <dbReference type="EMBL" id="MFC4728614.1"/>
    </source>
</evidence>
<evidence type="ECO:0008006" key="3">
    <source>
        <dbReference type="Google" id="ProtNLM"/>
    </source>
</evidence>
<protein>
    <recommendedName>
        <fullName evidence="3">Beta-barrel assembly machine subunit BamC</fullName>
    </recommendedName>
</protein>
<dbReference type="Proteomes" id="UP001595892">
    <property type="component" value="Unassembled WGS sequence"/>
</dbReference>
<sequence>MSTPSTRSRLLLAGLVGALLVTSGCGWFRRDDAAYQRAMASNPLELPPGLDMPRADPAMTIPGTAGAATASTTPRTAAAGVSFTVAGTVQEVWARMGAELDAIEGVSILNRAQLLGTYEVRYQDQSFLLRTQAQGDSVIVSALGADGRALGEGPAADLVVQLRERMG</sequence>
<accession>A0ABV9NNC8</accession>
<proteinExistence type="predicted"/>
<dbReference type="EMBL" id="JBHSGG010000029">
    <property type="protein sequence ID" value="MFC4728614.1"/>
    <property type="molecule type" value="Genomic_DNA"/>
</dbReference>
<reference evidence="2" key="1">
    <citation type="journal article" date="2019" name="Int. J. Syst. Evol. Microbiol.">
        <title>The Global Catalogue of Microorganisms (GCM) 10K type strain sequencing project: providing services to taxonomists for standard genome sequencing and annotation.</title>
        <authorList>
            <consortium name="The Broad Institute Genomics Platform"/>
            <consortium name="The Broad Institute Genome Sequencing Center for Infectious Disease"/>
            <person name="Wu L."/>
            <person name="Ma J."/>
        </authorList>
    </citation>
    <scope>NUCLEOTIDE SEQUENCE [LARGE SCALE GENOMIC DNA]</scope>
    <source>
        <strain evidence="2">CGMCC 1.13574</strain>
    </source>
</reference>
<keyword evidence="2" id="KW-1185">Reference proteome</keyword>
<organism evidence="1 2">
    <name type="scientific">Coralloluteibacterium thermophilum</name>
    <dbReference type="NCBI Taxonomy" id="2707049"/>
    <lineage>
        <taxon>Bacteria</taxon>
        <taxon>Pseudomonadati</taxon>
        <taxon>Pseudomonadota</taxon>
        <taxon>Gammaproteobacteria</taxon>
        <taxon>Lysobacterales</taxon>
        <taxon>Lysobacteraceae</taxon>
        <taxon>Coralloluteibacterium</taxon>
    </lineage>
</organism>
<dbReference type="PROSITE" id="PS51257">
    <property type="entry name" value="PROKAR_LIPOPROTEIN"/>
    <property type="match status" value="1"/>
</dbReference>
<evidence type="ECO:0000313" key="2">
    <source>
        <dbReference type="Proteomes" id="UP001595892"/>
    </source>
</evidence>
<name>A0ABV9NNC8_9GAMM</name>